<evidence type="ECO:0000256" key="4">
    <source>
        <dbReference type="ARBA" id="ARBA00023125"/>
    </source>
</evidence>
<dbReference type="PANTHER" id="PTHR48111">
    <property type="entry name" value="REGULATOR OF RPOS"/>
    <property type="match status" value="1"/>
</dbReference>
<dbReference type="SUPFAM" id="SSF46894">
    <property type="entry name" value="C-terminal effector domain of the bipartite response regulators"/>
    <property type="match status" value="1"/>
</dbReference>
<dbReference type="PROSITE" id="PS50110">
    <property type="entry name" value="RESPONSE_REGULATORY"/>
    <property type="match status" value="1"/>
</dbReference>
<dbReference type="GO" id="GO:0006355">
    <property type="term" value="P:regulation of DNA-templated transcription"/>
    <property type="evidence" value="ECO:0007669"/>
    <property type="project" value="InterPro"/>
</dbReference>
<evidence type="ECO:0000313" key="11">
    <source>
        <dbReference type="EMBL" id="GMA32443.1"/>
    </source>
</evidence>
<dbReference type="InterPro" id="IPR039420">
    <property type="entry name" value="WalR-like"/>
</dbReference>
<feature type="domain" description="Response regulatory" evidence="9">
    <location>
        <begin position="24"/>
        <end position="136"/>
    </location>
</feature>
<dbReference type="EMBL" id="BSUM01000001">
    <property type="protein sequence ID" value="GMA32443.1"/>
    <property type="molecule type" value="Genomic_DNA"/>
</dbReference>
<evidence type="ECO:0000256" key="8">
    <source>
        <dbReference type="SAM" id="MobiDB-lite"/>
    </source>
</evidence>
<dbReference type="GO" id="GO:0000976">
    <property type="term" value="F:transcription cis-regulatory region binding"/>
    <property type="evidence" value="ECO:0007669"/>
    <property type="project" value="TreeGrafter"/>
</dbReference>
<feature type="compositionally biased region" description="Low complexity" evidence="8">
    <location>
        <begin position="1"/>
        <end position="11"/>
    </location>
</feature>
<protein>
    <submittedName>
        <fullName evidence="11">DNA-binding response regulator</fullName>
    </submittedName>
</protein>
<dbReference type="InterPro" id="IPR001867">
    <property type="entry name" value="OmpR/PhoB-type_DNA-bd"/>
</dbReference>
<keyword evidence="12" id="KW-1185">Reference proteome</keyword>
<dbReference type="SUPFAM" id="SSF52172">
    <property type="entry name" value="CheY-like"/>
    <property type="match status" value="1"/>
</dbReference>
<dbReference type="InterPro" id="IPR036388">
    <property type="entry name" value="WH-like_DNA-bd_sf"/>
</dbReference>
<evidence type="ECO:0000256" key="2">
    <source>
        <dbReference type="ARBA" id="ARBA00023012"/>
    </source>
</evidence>
<evidence type="ECO:0000259" key="10">
    <source>
        <dbReference type="PROSITE" id="PS51755"/>
    </source>
</evidence>
<dbReference type="AlphaFoldDB" id="A0AA37XFF8"/>
<reference evidence="11" key="2">
    <citation type="submission" date="2023-02" db="EMBL/GenBank/DDBJ databases">
        <authorList>
            <person name="Sun Q."/>
            <person name="Mori K."/>
        </authorList>
    </citation>
    <scope>NUCLEOTIDE SEQUENCE</scope>
    <source>
        <strain evidence="11">NBRC 112290</strain>
    </source>
</reference>
<evidence type="ECO:0000256" key="3">
    <source>
        <dbReference type="ARBA" id="ARBA00023015"/>
    </source>
</evidence>
<evidence type="ECO:0000256" key="7">
    <source>
        <dbReference type="PROSITE-ProRule" id="PRU01091"/>
    </source>
</evidence>
<dbReference type="SMART" id="SM00448">
    <property type="entry name" value="REC"/>
    <property type="match status" value="1"/>
</dbReference>
<dbReference type="Gene3D" id="3.40.50.2300">
    <property type="match status" value="1"/>
</dbReference>
<dbReference type="Proteomes" id="UP001157161">
    <property type="component" value="Unassembled WGS sequence"/>
</dbReference>
<keyword evidence="5" id="KW-0804">Transcription</keyword>
<feature type="domain" description="OmpR/PhoB-type" evidence="10">
    <location>
        <begin position="147"/>
        <end position="244"/>
    </location>
</feature>
<keyword evidence="1 6" id="KW-0597">Phosphoprotein</keyword>
<dbReference type="InterPro" id="IPR011006">
    <property type="entry name" value="CheY-like_superfamily"/>
</dbReference>
<organism evidence="11 12">
    <name type="scientific">Litorihabitans aurantiacus</name>
    <dbReference type="NCBI Taxonomy" id="1930061"/>
    <lineage>
        <taxon>Bacteria</taxon>
        <taxon>Bacillati</taxon>
        <taxon>Actinomycetota</taxon>
        <taxon>Actinomycetes</taxon>
        <taxon>Micrococcales</taxon>
        <taxon>Beutenbergiaceae</taxon>
        <taxon>Litorihabitans</taxon>
    </lineage>
</organism>
<keyword evidence="4 7" id="KW-0238">DNA-binding</keyword>
<evidence type="ECO:0000256" key="1">
    <source>
        <dbReference type="ARBA" id="ARBA00022553"/>
    </source>
</evidence>
<dbReference type="Pfam" id="PF00486">
    <property type="entry name" value="Trans_reg_C"/>
    <property type="match status" value="1"/>
</dbReference>
<name>A0AA37XFF8_9MICO</name>
<dbReference type="PROSITE" id="PS51755">
    <property type="entry name" value="OMPR_PHOB"/>
    <property type="match status" value="1"/>
</dbReference>
<feature type="DNA-binding region" description="OmpR/PhoB-type" evidence="7">
    <location>
        <begin position="147"/>
        <end position="244"/>
    </location>
</feature>
<accession>A0AA37XFF8</accession>
<evidence type="ECO:0000259" key="9">
    <source>
        <dbReference type="PROSITE" id="PS50110"/>
    </source>
</evidence>
<evidence type="ECO:0000256" key="5">
    <source>
        <dbReference type="ARBA" id="ARBA00023163"/>
    </source>
</evidence>
<dbReference type="SMART" id="SM00862">
    <property type="entry name" value="Trans_reg_C"/>
    <property type="match status" value="1"/>
</dbReference>
<dbReference type="InterPro" id="IPR016032">
    <property type="entry name" value="Sig_transdc_resp-reg_C-effctor"/>
</dbReference>
<evidence type="ECO:0000256" key="6">
    <source>
        <dbReference type="PROSITE-ProRule" id="PRU00169"/>
    </source>
</evidence>
<feature type="region of interest" description="Disordered" evidence="8">
    <location>
        <begin position="1"/>
        <end position="21"/>
    </location>
</feature>
<comment type="caution">
    <text evidence="11">The sequence shown here is derived from an EMBL/GenBank/DDBJ whole genome shotgun (WGS) entry which is preliminary data.</text>
</comment>
<proteinExistence type="predicted"/>
<dbReference type="GO" id="GO:0032993">
    <property type="term" value="C:protein-DNA complex"/>
    <property type="evidence" value="ECO:0007669"/>
    <property type="project" value="TreeGrafter"/>
</dbReference>
<dbReference type="Gene3D" id="1.10.10.10">
    <property type="entry name" value="Winged helix-like DNA-binding domain superfamily/Winged helix DNA-binding domain"/>
    <property type="match status" value="1"/>
</dbReference>
<dbReference type="CDD" id="cd00383">
    <property type="entry name" value="trans_reg_C"/>
    <property type="match status" value="1"/>
</dbReference>
<sequence length="256" mass="27516">MADGPDAAPAAPGGGAPEEPSPWRVLVQLADPALADLVGGVLRSEGWSVWIAGDPAEAVATAAETQPDVVLVDAGPDGSDPVAVLSRVRATHALPALLITGPGDGRRMPAVTAGGDDDLRRPFSAEELTARVRALLRGRGGRGQPPPHVFQVGDLVLDEVAREVRRGGEELHLTATEFDLLRLLVRHPRRVMSKVQILDRVWHYDFDGNPNVVELYISYLRRKLDADREPMIHTLRGVGYAIRPVRGAGEQEPTVS</sequence>
<gene>
    <name evidence="11" type="ORF">GCM10025875_24350</name>
</gene>
<dbReference type="GO" id="GO:0000156">
    <property type="term" value="F:phosphorelay response regulator activity"/>
    <property type="evidence" value="ECO:0007669"/>
    <property type="project" value="TreeGrafter"/>
</dbReference>
<dbReference type="InterPro" id="IPR001789">
    <property type="entry name" value="Sig_transdc_resp-reg_receiver"/>
</dbReference>
<reference evidence="11" key="1">
    <citation type="journal article" date="2014" name="Int. J. Syst. Evol. Microbiol.">
        <title>Complete genome sequence of Corynebacterium casei LMG S-19264T (=DSM 44701T), isolated from a smear-ripened cheese.</title>
        <authorList>
            <consortium name="US DOE Joint Genome Institute (JGI-PGF)"/>
            <person name="Walter F."/>
            <person name="Albersmeier A."/>
            <person name="Kalinowski J."/>
            <person name="Ruckert C."/>
        </authorList>
    </citation>
    <scope>NUCLEOTIDE SEQUENCE</scope>
    <source>
        <strain evidence="11">NBRC 112290</strain>
    </source>
</reference>
<dbReference type="PANTHER" id="PTHR48111:SF28">
    <property type="entry name" value="TRANSCRIPTIONAL REGULATORY PROTEIN TCRX-RELATED"/>
    <property type="match status" value="1"/>
</dbReference>
<dbReference type="GO" id="GO:0005829">
    <property type="term" value="C:cytosol"/>
    <property type="evidence" value="ECO:0007669"/>
    <property type="project" value="TreeGrafter"/>
</dbReference>
<evidence type="ECO:0000313" key="12">
    <source>
        <dbReference type="Proteomes" id="UP001157161"/>
    </source>
</evidence>
<keyword evidence="2" id="KW-0902">Two-component regulatory system</keyword>
<dbReference type="Pfam" id="PF00072">
    <property type="entry name" value="Response_reg"/>
    <property type="match status" value="1"/>
</dbReference>
<dbReference type="FunFam" id="1.10.10.10:FF:000005">
    <property type="entry name" value="Two-component system response regulator"/>
    <property type="match status" value="1"/>
</dbReference>
<keyword evidence="3" id="KW-0805">Transcription regulation</keyword>
<feature type="modified residue" description="4-aspartylphosphate" evidence="6">
    <location>
        <position position="73"/>
    </location>
</feature>